<name>A0A0G0K6G7_9BACT</name>
<sequence length="118" mass="14139">MCNSVPVAYFKAMDKYYLALNEVLSEFSKQIKKEFELFKHNPKTEKFYINEVCISLQELTILLGDELFNSIHFGDRWFFYSEEAKRKTFWEVEDYIRSIPGAVLPEVPKTIKEWLKRI</sequence>
<dbReference type="EMBL" id="LBUU01000001">
    <property type="protein sequence ID" value="KKQ71075.1"/>
    <property type="molecule type" value="Genomic_DNA"/>
</dbReference>
<evidence type="ECO:0000313" key="1">
    <source>
        <dbReference type="EMBL" id="KKQ71075.1"/>
    </source>
</evidence>
<organism evidence="1 2">
    <name type="scientific">Candidatus Falkowbacteria bacterium GW2011_GWE1_38_31</name>
    <dbReference type="NCBI Taxonomy" id="1618638"/>
    <lineage>
        <taxon>Bacteria</taxon>
        <taxon>Candidatus Falkowiibacteriota</taxon>
    </lineage>
</organism>
<dbReference type="AlphaFoldDB" id="A0A0G0K6G7"/>
<gene>
    <name evidence="1" type="ORF">US91_C0001G0002</name>
</gene>
<reference evidence="1" key="1">
    <citation type="journal article" date="2015" name="Nature">
        <title>rRNA introns, odd ribosomes, and small enigmatic genomes across a large radiation of phyla.</title>
        <authorList>
            <person name="Brown C.T."/>
            <person name="Hug L.A."/>
            <person name="Thomas B.C."/>
            <person name="Sharon I."/>
            <person name="Castelle C.J."/>
            <person name="Singh A."/>
            <person name="Wilkins M.J."/>
            <person name="Williams K.H."/>
            <person name="Banfield J.F."/>
        </authorList>
    </citation>
    <scope>NUCLEOTIDE SEQUENCE [LARGE SCALE GENOMIC DNA]</scope>
</reference>
<accession>A0A0G0K6G7</accession>
<protein>
    <submittedName>
        <fullName evidence="1">Uncharacterized protein</fullName>
    </submittedName>
</protein>
<proteinExistence type="predicted"/>
<evidence type="ECO:0000313" key="2">
    <source>
        <dbReference type="Proteomes" id="UP000034022"/>
    </source>
</evidence>
<comment type="caution">
    <text evidence="1">The sequence shown here is derived from an EMBL/GenBank/DDBJ whole genome shotgun (WGS) entry which is preliminary data.</text>
</comment>
<dbReference type="Proteomes" id="UP000034022">
    <property type="component" value="Unassembled WGS sequence"/>
</dbReference>